<dbReference type="Proteomes" id="UP000443090">
    <property type="component" value="Unassembled WGS sequence"/>
</dbReference>
<dbReference type="GO" id="GO:0052689">
    <property type="term" value="F:carboxylic ester hydrolase activity"/>
    <property type="evidence" value="ECO:0007669"/>
    <property type="project" value="TreeGrafter"/>
</dbReference>
<feature type="domain" description="Phospholipase/carboxylesterase/thioesterase" evidence="3">
    <location>
        <begin position="46"/>
        <end position="213"/>
    </location>
</feature>
<dbReference type="InterPro" id="IPR050565">
    <property type="entry name" value="LYPA1-2/EST-like"/>
</dbReference>
<accession>A0A8H8RH74</accession>
<dbReference type="InterPro" id="IPR003140">
    <property type="entry name" value="PLipase/COase/thioEstase"/>
</dbReference>
<dbReference type="EMBL" id="QGMI01001196">
    <property type="protein sequence ID" value="TVY34261.1"/>
    <property type="molecule type" value="Genomic_DNA"/>
</dbReference>
<gene>
    <name evidence="4" type="ORF">LOCC1_G008599</name>
</gene>
<dbReference type="GO" id="GO:0005737">
    <property type="term" value="C:cytoplasm"/>
    <property type="evidence" value="ECO:0007669"/>
    <property type="project" value="TreeGrafter"/>
</dbReference>
<feature type="compositionally biased region" description="Low complexity" evidence="2">
    <location>
        <begin position="25"/>
        <end position="37"/>
    </location>
</feature>
<dbReference type="SUPFAM" id="SSF53474">
    <property type="entry name" value="alpha/beta-Hydrolases"/>
    <property type="match status" value="1"/>
</dbReference>
<evidence type="ECO:0000256" key="2">
    <source>
        <dbReference type="SAM" id="MobiDB-lite"/>
    </source>
</evidence>
<name>A0A8H8RH74_9HELO</name>
<evidence type="ECO:0000259" key="3">
    <source>
        <dbReference type="Pfam" id="PF02230"/>
    </source>
</evidence>
<organism evidence="4 5">
    <name type="scientific">Lachnellula occidentalis</name>
    <dbReference type="NCBI Taxonomy" id="215460"/>
    <lineage>
        <taxon>Eukaryota</taxon>
        <taxon>Fungi</taxon>
        <taxon>Dikarya</taxon>
        <taxon>Ascomycota</taxon>
        <taxon>Pezizomycotina</taxon>
        <taxon>Leotiomycetes</taxon>
        <taxon>Helotiales</taxon>
        <taxon>Lachnaceae</taxon>
        <taxon>Lachnellula</taxon>
    </lineage>
</organism>
<proteinExistence type="inferred from homology"/>
<reference evidence="4 5" key="1">
    <citation type="submission" date="2018-05" db="EMBL/GenBank/DDBJ databases">
        <title>Genome sequencing and assembly of the regulated plant pathogen Lachnellula willkommii and related sister species for the development of diagnostic species identification markers.</title>
        <authorList>
            <person name="Giroux E."/>
            <person name="Bilodeau G."/>
        </authorList>
    </citation>
    <scope>NUCLEOTIDE SEQUENCE [LARGE SCALE GENOMIC DNA]</scope>
    <source>
        <strain evidence="4 5">CBS 160.35</strain>
    </source>
</reference>
<dbReference type="Pfam" id="PF02230">
    <property type="entry name" value="Abhydrolase_2"/>
    <property type="match status" value="2"/>
</dbReference>
<dbReference type="PANTHER" id="PTHR10655">
    <property type="entry name" value="LYSOPHOSPHOLIPASE-RELATED"/>
    <property type="match status" value="1"/>
</dbReference>
<evidence type="ECO:0000313" key="4">
    <source>
        <dbReference type="EMBL" id="TVY34261.1"/>
    </source>
</evidence>
<comment type="similarity">
    <text evidence="1">Belongs to the AB hydrolase superfamily. AB hydrolase 2 family.</text>
</comment>
<feature type="region of interest" description="Disordered" evidence="2">
    <location>
        <begin position="1"/>
        <end position="37"/>
    </location>
</feature>
<comment type="caution">
    <text evidence="4">The sequence shown here is derived from an EMBL/GenBank/DDBJ whole genome shotgun (WGS) entry which is preliminary data.</text>
</comment>
<dbReference type="GO" id="GO:0008474">
    <property type="term" value="F:palmitoyl-(protein) hydrolase activity"/>
    <property type="evidence" value="ECO:0007669"/>
    <property type="project" value="TreeGrafter"/>
</dbReference>
<dbReference type="PANTHER" id="PTHR10655:SF63">
    <property type="entry name" value="PHOSPHOLIPASE_CARBOXYLESTERASE_THIOESTERASE DOMAIN-CONTAINING PROTEIN"/>
    <property type="match status" value="1"/>
</dbReference>
<sequence>MAGILRAPITDGVSTNAPNEDFHVSTTATTPTPTDDAIPSDATTIVAPLADKHTHTVIFLHGREDYGCDLAQYFFDSKASDGRTLAGIFPSIRWVFPTARLRYSAQRDFEFSNSSFAEALKGEEIISQWFDVWDIATPEDREELMIAGLQESIGDIVQVIREEAQRVPLSRIILGGISQGCATAILALMYTGMDLGGFVGLSSWLPFQKKIEKLPVGTIDNKDEARHIKDILSMSPDMDAALHIKKANGPVPRDFELEPEPEEGTTNRTDAAADAVNLEASISTLSISSKAANRTPVFLAHSQDDETVPFALGEGLHQTIEHLGFEVTWKKYEEGGHWIHPKHGVDDISAFLRRVLEF</sequence>
<dbReference type="AlphaFoldDB" id="A0A8H8RH74"/>
<dbReference type="Gene3D" id="3.40.50.1820">
    <property type="entry name" value="alpha/beta hydrolase"/>
    <property type="match status" value="1"/>
</dbReference>
<feature type="domain" description="Phospholipase/carboxylesterase/thioesterase" evidence="3">
    <location>
        <begin position="288"/>
        <end position="354"/>
    </location>
</feature>
<dbReference type="OrthoDB" id="2418081at2759"/>
<protein>
    <submittedName>
        <fullName evidence="4">Acyl-protein thioesterase</fullName>
    </submittedName>
</protein>
<keyword evidence="5" id="KW-1185">Reference proteome</keyword>
<dbReference type="InterPro" id="IPR029058">
    <property type="entry name" value="AB_hydrolase_fold"/>
</dbReference>
<evidence type="ECO:0000313" key="5">
    <source>
        <dbReference type="Proteomes" id="UP000443090"/>
    </source>
</evidence>
<evidence type="ECO:0000256" key="1">
    <source>
        <dbReference type="ARBA" id="ARBA00006499"/>
    </source>
</evidence>